<reference evidence="1 2" key="1">
    <citation type="submission" date="2018-05" db="EMBL/GenBank/DDBJ databases">
        <title>Genomic Encyclopedia of Type Strains, Phase IV (KMG-IV): sequencing the most valuable type-strain genomes for metagenomic binning, comparative biology and taxonomic classification.</title>
        <authorList>
            <person name="Goeker M."/>
        </authorList>
    </citation>
    <scope>NUCLEOTIDE SEQUENCE [LARGE SCALE GENOMIC DNA]</scope>
    <source>
        <strain evidence="1 2">DSM 28816</strain>
    </source>
</reference>
<protein>
    <submittedName>
        <fullName evidence="1">Uncharacterized protein</fullName>
    </submittedName>
</protein>
<proteinExistence type="predicted"/>
<organism evidence="1 2">
    <name type="scientific">Lachnotalea glycerini</name>
    <dbReference type="NCBI Taxonomy" id="1763509"/>
    <lineage>
        <taxon>Bacteria</taxon>
        <taxon>Bacillati</taxon>
        <taxon>Bacillota</taxon>
        <taxon>Clostridia</taxon>
        <taxon>Lachnospirales</taxon>
        <taxon>Lachnospiraceae</taxon>
        <taxon>Lachnotalea</taxon>
    </lineage>
</organism>
<dbReference type="Proteomes" id="UP000247523">
    <property type="component" value="Unassembled WGS sequence"/>
</dbReference>
<evidence type="ECO:0000313" key="2">
    <source>
        <dbReference type="Proteomes" id="UP000247523"/>
    </source>
</evidence>
<comment type="caution">
    <text evidence="1">The sequence shown here is derived from an EMBL/GenBank/DDBJ whole genome shotgun (WGS) entry which is preliminary data.</text>
</comment>
<sequence>MMIEYAEEFEELEEMEEIITPAAGIAWCCN</sequence>
<evidence type="ECO:0000313" key="1">
    <source>
        <dbReference type="EMBL" id="PXV91121.1"/>
    </source>
</evidence>
<dbReference type="EMBL" id="QICS01000004">
    <property type="protein sequence ID" value="PXV91121.1"/>
    <property type="molecule type" value="Genomic_DNA"/>
</dbReference>
<accession>A0A318EMG9</accession>
<name>A0A318EMG9_9FIRM</name>
<dbReference type="AlphaFoldDB" id="A0A318EMG9"/>
<gene>
    <name evidence="1" type="ORF">C8E03_104129</name>
</gene>